<keyword evidence="3" id="KW-1185">Reference proteome</keyword>
<feature type="transmembrane region" description="Helical" evidence="1">
    <location>
        <begin position="92"/>
        <end position="115"/>
    </location>
</feature>
<evidence type="ECO:0000313" key="2">
    <source>
        <dbReference type="EMBL" id="KAF1697336.1"/>
    </source>
</evidence>
<protein>
    <submittedName>
        <fullName evidence="2">Uncharacterized protein</fullName>
    </submittedName>
</protein>
<accession>A0ABQ6ZB62</accession>
<dbReference type="Proteomes" id="UP000788419">
    <property type="component" value="Unassembled WGS sequence"/>
</dbReference>
<comment type="caution">
    <text evidence="2">The sequence shown here is derived from an EMBL/GenBank/DDBJ whole genome shotgun (WGS) entry which is preliminary data.</text>
</comment>
<feature type="transmembrane region" description="Helical" evidence="1">
    <location>
        <begin position="28"/>
        <end position="51"/>
    </location>
</feature>
<proteinExistence type="predicted"/>
<feature type="transmembrane region" description="Helical" evidence="1">
    <location>
        <begin position="121"/>
        <end position="145"/>
    </location>
</feature>
<feature type="transmembrane region" description="Helical" evidence="1">
    <location>
        <begin position="157"/>
        <end position="177"/>
    </location>
</feature>
<keyword evidence="1" id="KW-0472">Membrane</keyword>
<evidence type="ECO:0000313" key="3">
    <source>
        <dbReference type="Proteomes" id="UP000788419"/>
    </source>
</evidence>
<feature type="transmembrane region" description="Helical" evidence="1">
    <location>
        <begin position="247"/>
        <end position="265"/>
    </location>
</feature>
<dbReference type="RefSeq" id="WP_162407953.1">
    <property type="nucleotide sequence ID" value="NZ_PDWN01000001.1"/>
</dbReference>
<feature type="transmembrane region" description="Helical" evidence="1">
    <location>
        <begin position="219"/>
        <end position="241"/>
    </location>
</feature>
<reference evidence="2 3" key="1">
    <citation type="submission" date="2017-10" db="EMBL/GenBank/DDBJ databases">
        <title>Whole genome sequencing of members of genus Pseudoxanthomonas.</title>
        <authorList>
            <person name="Kumar S."/>
            <person name="Bansal K."/>
            <person name="Kaur A."/>
            <person name="Patil P."/>
            <person name="Sharma S."/>
            <person name="Patil P.B."/>
        </authorList>
    </citation>
    <scope>NUCLEOTIDE SEQUENCE [LARGE SCALE GENOMIC DNA]</scope>
    <source>
        <strain evidence="2 3">DSM 17801</strain>
    </source>
</reference>
<feature type="transmembrane region" description="Helical" evidence="1">
    <location>
        <begin position="189"/>
        <end position="207"/>
    </location>
</feature>
<evidence type="ECO:0000256" key="1">
    <source>
        <dbReference type="SAM" id="Phobius"/>
    </source>
</evidence>
<dbReference type="EMBL" id="PDWN01000001">
    <property type="protein sequence ID" value="KAF1697336.1"/>
    <property type="molecule type" value="Genomic_DNA"/>
</dbReference>
<keyword evidence="1" id="KW-1133">Transmembrane helix</keyword>
<keyword evidence="1" id="KW-0812">Transmembrane</keyword>
<sequence>MESSLHERAPHDPGARATTTLQARLRPWLGALCDAGCGLVLWVALSSALLLGASGTLRKLVDLQVWGLGLGVLLAAAGFGLLWPRPTAPGRWWIRTVTALALVAASGVALAGLHLQPQPDPAFLALCALLACIGALATVAGLSMLEGGQAGLLLPTRLALSLLSGATLLFALIALRWPGPIMAAGPVPSLLLLVLVAVAMVVASWMAQGGLRAWTRHRGRWLVLGLLAILPLLAAALLYLQPGWARVLWPLVALSVLAGAVIERLQVR</sequence>
<gene>
    <name evidence="2" type="ORF">CSC65_00185</name>
</gene>
<feature type="transmembrane region" description="Helical" evidence="1">
    <location>
        <begin position="63"/>
        <end position="83"/>
    </location>
</feature>
<organism evidence="2 3">
    <name type="scientific">Pseudoxanthomonas daejeonensis</name>
    <dbReference type="NCBI Taxonomy" id="266062"/>
    <lineage>
        <taxon>Bacteria</taxon>
        <taxon>Pseudomonadati</taxon>
        <taxon>Pseudomonadota</taxon>
        <taxon>Gammaproteobacteria</taxon>
        <taxon>Lysobacterales</taxon>
        <taxon>Lysobacteraceae</taxon>
        <taxon>Pseudoxanthomonas</taxon>
    </lineage>
</organism>
<name>A0ABQ6ZB62_9GAMM</name>